<name>A0A090YNN9_9BACI</name>
<dbReference type="Proteomes" id="UP000029389">
    <property type="component" value="Unassembled WGS sequence"/>
</dbReference>
<sequence>MYMQTKNTALLMEIFNHSLERVTLRYIYANQDAMDKAMTRLKI</sequence>
<proteinExistence type="predicted"/>
<accession>A0A090YNN9</accession>
<dbReference type="EMBL" id="JMQC01000008">
    <property type="protein sequence ID" value="KFM99532.1"/>
    <property type="molecule type" value="Genomic_DNA"/>
</dbReference>
<evidence type="ECO:0000313" key="2">
    <source>
        <dbReference type="Proteomes" id="UP000029389"/>
    </source>
</evidence>
<organism evidence="1 2">
    <name type="scientific">Bacillus clarus</name>
    <dbReference type="NCBI Taxonomy" id="2338372"/>
    <lineage>
        <taxon>Bacteria</taxon>
        <taxon>Bacillati</taxon>
        <taxon>Bacillota</taxon>
        <taxon>Bacilli</taxon>
        <taxon>Bacillales</taxon>
        <taxon>Bacillaceae</taxon>
        <taxon>Bacillus</taxon>
        <taxon>Bacillus cereus group</taxon>
    </lineage>
</organism>
<dbReference type="AlphaFoldDB" id="A0A090YNN9"/>
<gene>
    <name evidence="1" type="ORF">DJ93_4777</name>
</gene>
<protein>
    <submittedName>
        <fullName evidence="1">Putative integrase</fullName>
    </submittedName>
</protein>
<reference evidence="1 2" key="1">
    <citation type="submission" date="2014-04" db="EMBL/GenBank/DDBJ databases">
        <authorList>
            <person name="Bishop-Lilly K.A."/>
            <person name="Broomall S.M."/>
            <person name="Chain P.S."/>
            <person name="Chertkov O."/>
            <person name="Coyne S.R."/>
            <person name="Daligault H.E."/>
            <person name="Davenport K.W."/>
            <person name="Erkkila T."/>
            <person name="Frey K.G."/>
            <person name="Gibbons H.S."/>
            <person name="Gu W."/>
            <person name="Jaissle J."/>
            <person name="Johnson S.L."/>
            <person name="Koroleva G.I."/>
            <person name="Ladner J.T."/>
            <person name="Lo C.-C."/>
            <person name="Minogue T.D."/>
            <person name="Munk C."/>
            <person name="Palacios G.F."/>
            <person name="Redden C.L."/>
            <person name="Rosenzweig C.N."/>
            <person name="Scholz M.B."/>
            <person name="Teshima H."/>
            <person name="Xu Y."/>
        </authorList>
    </citation>
    <scope>NUCLEOTIDE SEQUENCE [LARGE SCALE GENOMIC DNA]</scope>
    <source>
        <strain evidence="1 2">BHP</strain>
    </source>
</reference>
<comment type="caution">
    <text evidence="1">The sequence shown here is derived from an EMBL/GenBank/DDBJ whole genome shotgun (WGS) entry which is preliminary data.</text>
</comment>
<evidence type="ECO:0000313" key="1">
    <source>
        <dbReference type="EMBL" id="KFM99532.1"/>
    </source>
</evidence>